<organism evidence="3 4">
    <name type="scientific">Nannochloropsis gaditana</name>
    <dbReference type="NCBI Taxonomy" id="72520"/>
    <lineage>
        <taxon>Eukaryota</taxon>
        <taxon>Sar</taxon>
        <taxon>Stramenopiles</taxon>
        <taxon>Ochrophyta</taxon>
        <taxon>Eustigmatophyceae</taxon>
        <taxon>Eustigmatales</taxon>
        <taxon>Monodopsidaceae</taxon>
        <taxon>Nannochloropsis</taxon>
    </lineage>
</organism>
<sequence>MPHTWSDLPFSHLFSPVRGLLWLFFLAGLPALGSSYNLLLPAGWTPRGRCTRSLHMSNLDPAPASAAKSVLFVCLGNICRSPTAEAVFKSVVEREGKSSHIHIDSCGTGGGNPGWYQKGGWSYHEGDMADSRMRAAASKRGIDITSRSRPLKAEDIDFFDFLICMDGANKSAVMEAADYWGKTQTAAKKIRLMTEYCTINKGARTVPDPYYGGADGFEKVLDLLQDACDVSKLQVVQKCGYSPIASSNCLCAFVLRTSLVRFCSFHVYESSIICAAVPYVTTAH</sequence>
<evidence type="ECO:0000313" key="4">
    <source>
        <dbReference type="Proteomes" id="UP000019335"/>
    </source>
</evidence>
<keyword evidence="1" id="KW-1133">Transmembrane helix</keyword>
<keyword evidence="1" id="KW-0812">Transmembrane</keyword>
<dbReference type="EMBL" id="AZIL01001689">
    <property type="protein sequence ID" value="EWM23369.1"/>
    <property type="molecule type" value="Genomic_DNA"/>
</dbReference>
<proteinExistence type="predicted"/>
<dbReference type="InterPro" id="IPR023485">
    <property type="entry name" value="Ptyr_pPase"/>
</dbReference>
<protein>
    <submittedName>
        <fullName evidence="3">Protein tyrosine phosphatase</fullName>
    </submittedName>
</protein>
<dbReference type="InterPro" id="IPR052995">
    <property type="entry name" value="LMW-PTP"/>
</dbReference>
<feature type="transmembrane region" description="Helical" evidence="1">
    <location>
        <begin position="20"/>
        <end position="39"/>
    </location>
</feature>
<evidence type="ECO:0000256" key="1">
    <source>
        <dbReference type="SAM" id="Phobius"/>
    </source>
</evidence>
<evidence type="ECO:0000313" key="3">
    <source>
        <dbReference type="EMBL" id="EWM23369.1"/>
    </source>
</evidence>
<dbReference type="SMART" id="SM00226">
    <property type="entry name" value="LMWPc"/>
    <property type="match status" value="1"/>
</dbReference>
<feature type="domain" description="Phosphotyrosine protein phosphatase I" evidence="2">
    <location>
        <begin position="68"/>
        <end position="234"/>
    </location>
</feature>
<name>W7TSN9_9STRA</name>
<keyword evidence="1" id="KW-0472">Membrane</keyword>
<dbReference type="Pfam" id="PF01451">
    <property type="entry name" value="LMWPc"/>
    <property type="match status" value="1"/>
</dbReference>
<comment type="caution">
    <text evidence="3">The sequence shown here is derived from an EMBL/GenBank/DDBJ whole genome shotgun (WGS) entry which is preliminary data.</text>
</comment>
<gene>
    <name evidence="3" type="primary">PTP</name>
    <name evidence="3" type="ORF">Naga_100057g15</name>
</gene>
<accession>W7TSN9</accession>
<dbReference type="Proteomes" id="UP000019335">
    <property type="component" value="Chromosome 17"/>
</dbReference>
<keyword evidence="4" id="KW-1185">Reference proteome</keyword>
<dbReference type="OrthoDB" id="3388at2759"/>
<dbReference type="AlphaFoldDB" id="W7TSN9"/>
<dbReference type="CDD" id="cd16343">
    <property type="entry name" value="LMWPTP"/>
    <property type="match status" value="1"/>
</dbReference>
<dbReference type="SUPFAM" id="SSF52788">
    <property type="entry name" value="Phosphotyrosine protein phosphatases I"/>
    <property type="match status" value="1"/>
</dbReference>
<evidence type="ECO:0000259" key="2">
    <source>
        <dbReference type="SMART" id="SM00226"/>
    </source>
</evidence>
<dbReference type="Gene3D" id="3.40.50.2300">
    <property type="match status" value="1"/>
</dbReference>
<dbReference type="PANTHER" id="PTHR47439:SF1">
    <property type="entry name" value="ACID PHOSPHATASE"/>
    <property type="match status" value="1"/>
</dbReference>
<dbReference type="PANTHER" id="PTHR47439">
    <property type="entry name" value="LOW MOLECULAR WEIGHT PHOSPHOTYROSINE PROTEIN PHOSPHATASE-RELATED"/>
    <property type="match status" value="1"/>
</dbReference>
<dbReference type="InterPro" id="IPR036196">
    <property type="entry name" value="Ptyr_pPase_sf"/>
</dbReference>
<reference evidence="3 4" key="1">
    <citation type="journal article" date="2014" name="Mol. Plant">
        <title>Chromosome Scale Genome Assembly and Transcriptome Profiling of Nannochloropsis gaditana in Nitrogen Depletion.</title>
        <authorList>
            <person name="Corteggiani Carpinelli E."/>
            <person name="Telatin A."/>
            <person name="Vitulo N."/>
            <person name="Forcato C."/>
            <person name="D'Angelo M."/>
            <person name="Schiavon R."/>
            <person name="Vezzi A."/>
            <person name="Giacometti G.M."/>
            <person name="Morosinotto T."/>
            <person name="Valle G."/>
        </authorList>
    </citation>
    <scope>NUCLEOTIDE SEQUENCE [LARGE SCALE GENOMIC DNA]</scope>
    <source>
        <strain evidence="3 4">B-31</strain>
    </source>
</reference>